<dbReference type="SUPFAM" id="SSF52540">
    <property type="entry name" value="P-loop containing nucleoside triphosphate hydrolases"/>
    <property type="match status" value="1"/>
</dbReference>
<dbReference type="InterPro" id="IPR051162">
    <property type="entry name" value="T4SS_component"/>
</dbReference>
<protein>
    <submittedName>
        <fullName evidence="1">Type III restriction enzyme, res subunit</fullName>
    </submittedName>
</protein>
<sequence length="532" mass="61417">MQINIKTSEQNQIVVKSLTTKLPYGTKENVIARIALGYSLQTGKKFQTTDFNLYDSKGKEYKDHTLFDEKYRDFYIALICQHYGIYKTDDVNIPKYIKLHIDHGLESLDKIFQESYNYTFFDFLIEYIEKGTLPLNGLNVVLGSVPNNQQHIEKSYFSELIKLEIGTIIESKEPIHIGFNDSKIYNNNHIAVAGNSGTGKTQFALELVTQIHEKSNGHVNFIYLDFKGLKNDDIKNMTPFFNRTKTEFINVPDTRFPINPLTFIDNVNESNKNMGIDKFVDIVCKYSNLGVKQKGLLREATQNAFINQKGGAYPTLNQINEILLELIGDKRDTLTEIMGELSRYPIFLDDPKNSSNFLSKNLYLSLSGDLSNSLRFTSLFLIINYIYNTFMNMENTPVENGVRAMRYIILIDEAHVLFKEKKYQEILEKILREIRSKGVSIVLLSQGIEEYNQSDFDFSSMCEMAFLLDIKDKNTKIIEKFLGLSGKYSCAISKSMEKIEKGQAITNAKEFKPAERFKVKQYWERDKNNKYE</sequence>
<dbReference type="PANTHER" id="PTHR30121:SF6">
    <property type="entry name" value="SLR6007 PROTEIN"/>
    <property type="match status" value="1"/>
</dbReference>
<evidence type="ECO:0000313" key="1">
    <source>
        <dbReference type="EMBL" id="EXZ74945.1"/>
    </source>
</evidence>
<organism evidence="1 2">
    <name type="scientific">Bacteroides fragilis str. 3976T8</name>
    <dbReference type="NCBI Taxonomy" id="1339314"/>
    <lineage>
        <taxon>Bacteria</taxon>
        <taxon>Pseudomonadati</taxon>
        <taxon>Bacteroidota</taxon>
        <taxon>Bacteroidia</taxon>
        <taxon>Bacteroidales</taxon>
        <taxon>Bacteroidaceae</taxon>
        <taxon>Bacteroides</taxon>
    </lineage>
</organism>
<dbReference type="Gene3D" id="1.10.1220.160">
    <property type="entry name" value="DNA sulphur modification protein DndE"/>
    <property type="match status" value="1"/>
</dbReference>
<dbReference type="RefSeq" id="WP_032572122.1">
    <property type="nucleotide sequence ID" value="NZ_JGDS01000034.1"/>
</dbReference>
<dbReference type="Pfam" id="PF08870">
    <property type="entry name" value="DndE"/>
    <property type="match status" value="1"/>
</dbReference>
<name>A0A016AU47_BACFG</name>
<dbReference type="PATRIC" id="fig|1339314.3.peg.889"/>
<proteinExistence type="predicted"/>
<gene>
    <name evidence="1" type="ORF">M123_0644</name>
</gene>
<dbReference type="InterPro" id="IPR014969">
    <property type="entry name" value="DNA_S_DndE"/>
</dbReference>
<dbReference type="EMBL" id="JGDS01000034">
    <property type="protein sequence ID" value="EXZ74945.1"/>
    <property type="molecule type" value="Genomic_DNA"/>
</dbReference>
<dbReference type="PANTHER" id="PTHR30121">
    <property type="entry name" value="UNCHARACTERIZED PROTEIN YJGR-RELATED"/>
    <property type="match status" value="1"/>
</dbReference>
<reference evidence="1 2" key="1">
    <citation type="submission" date="2014-02" db="EMBL/GenBank/DDBJ databases">
        <authorList>
            <person name="Sears C."/>
            <person name="Carroll K."/>
            <person name="Sack B.R."/>
            <person name="Qadri F."/>
            <person name="Myers L.L."/>
            <person name="Chung G.-T."/>
            <person name="Escheverria P."/>
            <person name="Fraser C.M."/>
            <person name="Sadzewicz L."/>
            <person name="Shefchek K.A."/>
            <person name="Tallon L."/>
            <person name="Das S.P."/>
            <person name="Daugherty S."/>
            <person name="Mongodin E.F."/>
        </authorList>
    </citation>
    <scope>NUCLEOTIDE SEQUENCE [LARGE SCALE GENOMIC DNA]</scope>
    <source>
        <strain evidence="1 2">3976T8</strain>
    </source>
</reference>
<evidence type="ECO:0000313" key="2">
    <source>
        <dbReference type="Proteomes" id="UP000020938"/>
    </source>
</evidence>
<comment type="caution">
    <text evidence="1">The sequence shown here is derived from an EMBL/GenBank/DDBJ whole genome shotgun (WGS) entry which is preliminary data.</text>
</comment>
<dbReference type="AlphaFoldDB" id="A0A016AU47"/>
<dbReference type="InterPro" id="IPR027417">
    <property type="entry name" value="P-loop_NTPase"/>
</dbReference>
<dbReference type="Gene3D" id="3.40.50.300">
    <property type="entry name" value="P-loop containing nucleotide triphosphate hydrolases"/>
    <property type="match status" value="2"/>
</dbReference>
<dbReference type="Proteomes" id="UP000020938">
    <property type="component" value="Unassembled WGS sequence"/>
</dbReference>
<accession>A0A016AU47</accession>
<dbReference type="InterPro" id="IPR038472">
    <property type="entry name" value="DndE_sf"/>
</dbReference>